<dbReference type="EMBL" id="VWSF01000001">
    <property type="protein sequence ID" value="KAA5549124.1"/>
    <property type="molecule type" value="Genomic_DNA"/>
</dbReference>
<dbReference type="SUPFAM" id="SSF48452">
    <property type="entry name" value="TPR-like"/>
    <property type="match status" value="1"/>
</dbReference>
<dbReference type="Pfam" id="PF07980">
    <property type="entry name" value="SusD_RagB"/>
    <property type="match status" value="1"/>
</dbReference>
<feature type="signal peptide" evidence="6">
    <location>
        <begin position="1"/>
        <end position="21"/>
    </location>
</feature>
<dbReference type="RefSeq" id="WP_150086119.1">
    <property type="nucleotide sequence ID" value="NZ_VWSF01000001.1"/>
</dbReference>
<organism evidence="9 10">
    <name type="scientific">Adhaeribacter rhizoryzae</name>
    <dbReference type="NCBI Taxonomy" id="2607907"/>
    <lineage>
        <taxon>Bacteria</taxon>
        <taxon>Pseudomonadati</taxon>
        <taxon>Bacteroidota</taxon>
        <taxon>Cytophagia</taxon>
        <taxon>Cytophagales</taxon>
        <taxon>Hymenobacteraceae</taxon>
        <taxon>Adhaeribacter</taxon>
    </lineage>
</organism>
<accession>A0A5M6DNR3</accession>
<reference evidence="9 10" key="1">
    <citation type="submission" date="2019-09" db="EMBL/GenBank/DDBJ databases">
        <title>Genome sequence and assembly of Adhaeribacter sp.</title>
        <authorList>
            <person name="Chhetri G."/>
        </authorList>
    </citation>
    <scope>NUCLEOTIDE SEQUENCE [LARGE SCALE GENOMIC DNA]</scope>
    <source>
        <strain evidence="9 10">DK36</strain>
    </source>
</reference>
<dbReference type="AlphaFoldDB" id="A0A5M6DNR3"/>
<evidence type="ECO:0000256" key="4">
    <source>
        <dbReference type="ARBA" id="ARBA00023136"/>
    </source>
</evidence>
<keyword evidence="10" id="KW-1185">Reference proteome</keyword>
<dbReference type="GO" id="GO:0009279">
    <property type="term" value="C:cell outer membrane"/>
    <property type="evidence" value="ECO:0007669"/>
    <property type="project" value="UniProtKB-SubCell"/>
</dbReference>
<keyword evidence="4" id="KW-0472">Membrane</keyword>
<evidence type="ECO:0000256" key="2">
    <source>
        <dbReference type="ARBA" id="ARBA00006275"/>
    </source>
</evidence>
<comment type="caution">
    <text evidence="9">The sequence shown here is derived from an EMBL/GenBank/DDBJ whole genome shotgun (WGS) entry which is preliminary data.</text>
</comment>
<dbReference type="Pfam" id="PF14322">
    <property type="entry name" value="SusD-like_3"/>
    <property type="match status" value="1"/>
</dbReference>
<comment type="subcellular location">
    <subcellularLocation>
        <location evidence="1">Cell outer membrane</location>
    </subcellularLocation>
</comment>
<dbReference type="Gene3D" id="1.25.40.390">
    <property type="match status" value="1"/>
</dbReference>
<evidence type="ECO:0000256" key="5">
    <source>
        <dbReference type="ARBA" id="ARBA00023237"/>
    </source>
</evidence>
<sequence length="596" mass="65353">MRKSKYIFMAAVLAAAMQVLPSCKDEFLEKPAFGALSDQVLANRAGVDALLIGAYAALDGQGNGAAIAGGGQWEAAPTNWIYGSVAGADAHKGSSGSDQPAINSIQNFTLDPSNGFLNSKWRAMYEGVSRSNSVLNLLAQATDISEADKTSISAQARFLRGHFYFELKKMFNMVPWVDETTTDFNQPNTEDIWPKIEADFKFAMDNLPATQAQVGRVNKWAAAAYLGKTYLYEKKYQDAKPVFDQVISSGVTSNNLKYGLVDKFKDNFDAATENNKESVFAIQMVANDGTNTIANGNQGEMLNYPYNSPFRCCGFYQPTIDLVNSYRTTAVGLPFSITNYNANPVKHDQGLQSSDPFTPETGNLDPRLDWTAGRRGVPFLDWGNHPGQAWIREQISAGPYSSKKHIYYQATASTLSDQSSWAPGSAINVVLIRFADVLLMAAEVEAQLGNLTQAQDYVNMVRARAALPVNVVYKYADETKPMGGYSNAPAANYSVAPYPAGTFTGLGKEGALSAIYFERKLELAMEGHRFFDLVRWGIAEPVLNAYFAYEGKITGDVKEGRFTKGKNEYYPIPQRQINLQSVNGVSSLKQNPGYTQ</sequence>
<comment type="similarity">
    <text evidence="2">Belongs to the SusD family.</text>
</comment>
<proteinExistence type="inferred from homology"/>
<evidence type="ECO:0000313" key="9">
    <source>
        <dbReference type="EMBL" id="KAA5549124.1"/>
    </source>
</evidence>
<feature type="chain" id="PRO_5024294022" evidence="6">
    <location>
        <begin position="22"/>
        <end position="596"/>
    </location>
</feature>
<evidence type="ECO:0000256" key="6">
    <source>
        <dbReference type="SAM" id="SignalP"/>
    </source>
</evidence>
<evidence type="ECO:0000256" key="1">
    <source>
        <dbReference type="ARBA" id="ARBA00004442"/>
    </source>
</evidence>
<evidence type="ECO:0000259" key="8">
    <source>
        <dbReference type="Pfam" id="PF14322"/>
    </source>
</evidence>
<evidence type="ECO:0000259" key="7">
    <source>
        <dbReference type="Pfam" id="PF07980"/>
    </source>
</evidence>
<keyword evidence="5" id="KW-0998">Cell outer membrane</keyword>
<dbReference type="InterPro" id="IPR033985">
    <property type="entry name" value="SusD-like_N"/>
</dbReference>
<dbReference type="Proteomes" id="UP000323426">
    <property type="component" value="Unassembled WGS sequence"/>
</dbReference>
<keyword evidence="3 6" id="KW-0732">Signal</keyword>
<evidence type="ECO:0000313" key="10">
    <source>
        <dbReference type="Proteomes" id="UP000323426"/>
    </source>
</evidence>
<gene>
    <name evidence="9" type="ORF">F0145_00560</name>
</gene>
<dbReference type="InterPro" id="IPR011990">
    <property type="entry name" value="TPR-like_helical_dom_sf"/>
</dbReference>
<feature type="domain" description="SusD-like N-terminal" evidence="8">
    <location>
        <begin position="109"/>
        <end position="231"/>
    </location>
</feature>
<feature type="domain" description="RagB/SusD" evidence="7">
    <location>
        <begin position="276"/>
        <end position="594"/>
    </location>
</feature>
<protein>
    <submittedName>
        <fullName evidence="9">RagB/SusD family nutrient uptake outer membrane protein</fullName>
    </submittedName>
</protein>
<evidence type="ECO:0000256" key="3">
    <source>
        <dbReference type="ARBA" id="ARBA00022729"/>
    </source>
</evidence>
<dbReference type="InterPro" id="IPR012944">
    <property type="entry name" value="SusD_RagB_dom"/>
</dbReference>
<name>A0A5M6DNR3_9BACT</name>